<dbReference type="AlphaFoldDB" id="A0AAE3HGH7"/>
<evidence type="ECO:0000256" key="2">
    <source>
        <dbReference type="ARBA" id="ARBA00008107"/>
    </source>
</evidence>
<feature type="domain" description="PhoU" evidence="8">
    <location>
        <begin position="121"/>
        <end position="206"/>
    </location>
</feature>
<name>A0AAE3HGH7_9FIRM</name>
<accession>A0AAE3HGH7</accession>
<dbReference type="GO" id="GO:0030643">
    <property type="term" value="P:intracellular phosphate ion homeostasis"/>
    <property type="evidence" value="ECO:0007669"/>
    <property type="project" value="InterPro"/>
</dbReference>
<dbReference type="InterPro" id="IPR026022">
    <property type="entry name" value="PhoU_dom"/>
</dbReference>
<keyword evidence="10" id="KW-1185">Reference proteome</keyword>
<protein>
    <recommendedName>
        <fullName evidence="7">Phosphate-specific transport system accessory protein PhoU</fullName>
    </recommendedName>
</protein>
<evidence type="ECO:0000313" key="9">
    <source>
        <dbReference type="EMBL" id="MCR1899032.1"/>
    </source>
</evidence>
<organism evidence="9 10">
    <name type="scientific">Irregularibacter muris</name>
    <dbReference type="NCBI Taxonomy" id="1796619"/>
    <lineage>
        <taxon>Bacteria</taxon>
        <taxon>Bacillati</taxon>
        <taxon>Bacillota</taxon>
        <taxon>Clostridia</taxon>
        <taxon>Eubacteriales</taxon>
        <taxon>Eubacteriaceae</taxon>
        <taxon>Irregularibacter</taxon>
    </lineage>
</organism>
<evidence type="ECO:0000256" key="4">
    <source>
        <dbReference type="ARBA" id="ARBA00022448"/>
    </source>
</evidence>
<comment type="function">
    <text evidence="7">Plays a role in the regulation of phosphate uptake.</text>
</comment>
<dbReference type="PANTHER" id="PTHR42930">
    <property type="entry name" value="PHOSPHATE-SPECIFIC TRANSPORT SYSTEM ACCESSORY PROTEIN PHOU"/>
    <property type="match status" value="1"/>
</dbReference>
<dbReference type="FunFam" id="1.20.58.220:FF:000004">
    <property type="entry name" value="Phosphate-specific transport system accessory protein PhoU"/>
    <property type="match status" value="1"/>
</dbReference>
<evidence type="ECO:0000256" key="3">
    <source>
        <dbReference type="ARBA" id="ARBA00011738"/>
    </source>
</evidence>
<dbReference type="PIRSF" id="PIRSF003107">
    <property type="entry name" value="PhoU"/>
    <property type="match status" value="1"/>
</dbReference>
<reference evidence="9" key="1">
    <citation type="submission" date="2022-07" db="EMBL/GenBank/DDBJ databases">
        <title>Enhanced cultured diversity of the mouse gut microbiota enables custom-made synthetic communities.</title>
        <authorList>
            <person name="Afrizal A."/>
        </authorList>
    </citation>
    <scope>NUCLEOTIDE SEQUENCE</scope>
    <source>
        <strain evidence="9">DSM 28593</strain>
    </source>
</reference>
<dbReference type="InterPro" id="IPR038078">
    <property type="entry name" value="PhoU-like_sf"/>
</dbReference>
<dbReference type="GO" id="GO:0045936">
    <property type="term" value="P:negative regulation of phosphate metabolic process"/>
    <property type="evidence" value="ECO:0007669"/>
    <property type="project" value="InterPro"/>
</dbReference>
<dbReference type="GO" id="GO:0005737">
    <property type="term" value="C:cytoplasm"/>
    <property type="evidence" value="ECO:0007669"/>
    <property type="project" value="UniProtKB-SubCell"/>
</dbReference>
<keyword evidence="6 7" id="KW-0592">Phosphate transport</keyword>
<evidence type="ECO:0000256" key="6">
    <source>
        <dbReference type="ARBA" id="ARBA00022592"/>
    </source>
</evidence>
<sequence>MTARINFERELTQLHERILLMSSMVEEMLQQSIEALKNKDISLAQKVIKKDDGIDEKELEIQDFCIQLIARQRPLAKDLRLITASLKIITDLERIADHAVDISKITLQLSEESYIKPLIDIPRMAELAKLMMKDSIDSYVKENAEFAKEVAEKDDEIDHLFKQIYRELLVYMMEDPSKITQATHFLFVARYLERVADHTTNICEAVIYLVTGIYKDLNA</sequence>
<dbReference type="Proteomes" id="UP001205748">
    <property type="component" value="Unassembled WGS sequence"/>
</dbReference>
<dbReference type="RefSeq" id="WP_257530949.1">
    <property type="nucleotide sequence ID" value="NZ_JANKAS010000006.1"/>
</dbReference>
<evidence type="ECO:0000313" key="10">
    <source>
        <dbReference type="Proteomes" id="UP001205748"/>
    </source>
</evidence>
<keyword evidence="4 7" id="KW-0813">Transport</keyword>
<dbReference type="EMBL" id="JANKAS010000006">
    <property type="protein sequence ID" value="MCR1899032.1"/>
    <property type="molecule type" value="Genomic_DNA"/>
</dbReference>
<dbReference type="SUPFAM" id="SSF109755">
    <property type="entry name" value="PhoU-like"/>
    <property type="match status" value="1"/>
</dbReference>
<comment type="subcellular location">
    <subcellularLocation>
        <location evidence="1 7">Cytoplasm</location>
    </subcellularLocation>
</comment>
<dbReference type="NCBIfam" id="TIGR02135">
    <property type="entry name" value="phoU_full"/>
    <property type="match status" value="1"/>
</dbReference>
<gene>
    <name evidence="9" type="primary">phoU</name>
    <name evidence="9" type="ORF">NSA47_08540</name>
</gene>
<dbReference type="Pfam" id="PF01895">
    <property type="entry name" value="PhoU"/>
    <property type="match status" value="2"/>
</dbReference>
<evidence type="ECO:0000256" key="5">
    <source>
        <dbReference type="ARBA" id="ARBA00022490"/>
    </source>
</evidence>
<dbReference type="InterPro" id="IPR028366">
    <property type="entry name" value="PhoU"/>
</dbReference>
<dbReference type="Gene3D" id="1.20.58.220">
    <property type="entry name" value="Phosphate transport system protein phou homolog 2, domain 2"/>
    <property type="match status" value="1"/>
</dbReference>
<evidence type="ECO:0000256" key="1">
    <source>
        <dbReference type="ARBA" id="ARBA00004496"/>
    </source>
</evidence>
<dbReference type="GO" id="GO:0006817">
    <property type="term" value="P:phosphate ion transport"/>
    <property type="evidence" value="ECO:0007669"/>
    <property type="project" value="UniProtKB-KW"/>
</dbReference>
<dbReference type="PANTHER" id="PTHR42930:SF3">
    <property type="entry name" value="PHOSPHATE-SPECIFIC TRANSPORT SYSTEM ACCESSORY PROTEIN PHOU"/>
    <property type="match status" value="1"/>
</dbReference>
<comment type="caution">
    <text evidence="9">The sequence shown here is derived from an EMBL/GenBank/DDBJ whole genome shotgun (WGS) entry which is preliminary data.</text>
</comment>
<proteinExistence type="inferred from homology"/>
<feature type="domain" description="PhoU" evidence="8">
    <location>
        <begin position="18"/>
        <end position="105"/>
    </location>
</feature>
<evidence type="ECO:0000259" key="8">
    <source>
        <dbReference type="Pfam" id="PF01895"/>
    </source>
</evidence>
<evidence type="ECO:0000256" key="7">
    <source>
        <dbReference type="PIRNR" id="PIRNR003107"/>
    </source>
</evidence>
<comment type="subunit">
    <text evidence="3 7">Homodimer.</text>
</comment>
<keyword evidence="5 7" id="KW-0963">Cytoplasm</keyword>
<comment type="similarity">
    <text evidence="2 7">Belongs to the PhoU family.</text>
</comment>